<organism evidence="2 3">
    <name type="scientific">Armillaria tabescens</name>
    <name type="common">Ringless honey mushroom</name>
    <name type="synonym">Agaricus tabescens</name>
    <dbReference type="NCBI Taxonomy" id="1929756"/>
    <lineage>
        <taxon>Eukaryota</taxon>
        <taxon>Fungi</taxon>
        <taxon>Dikarya</taxon>
        <taxon>Basidiomycota</taxon>
        <taxon>Agaricomycotina</taxon>
        <taxon>Agaricomycetes</taxon>
        <taxon>Agaricomycetidae</taxon>
        <taxon>Agaricales</taxon>
        <taxon>Marasmiineae</taxon>
        <taxon>Physalacriaceae</taxon>
        <taxon>Desarmillaria</taxon>
    </lineage>
</organism>
<proteinExistence type="predicted"/>
<evidence type="ECO:0000256" key="1">
    <source>
        <dbReference type="SAM" id="MobiDB-lite"/>
    </source>
</evidence>
<evidence type="ECO:0000313" key="3">
    <source>
        <dbReference type="Proteomes" id="UP001175211"/>
    </source>
</evidence>
<protein>
    <submittedName>
        <fullName evidence="2">Uncharacterized protein</fullName>
    </submittedName>
</protein>
<dbReference type="RefSeq" id="XP_060337771.1">
    <property type="nucleotide sequence ID" value="XM_060483010.1"/>
</dbReference>
<evidence type="ECO:0000313" key="2">
    <source>
        <dbReference type="EMBL" id="KAK0467179.1"/>
    </source>
</evidence>
<comment type="caution">
    <text evidence="2">The sequence shown here is derived from an EMBL/GenBank/DDBJ whole genome shotgun (WGS) entry which is preliminary data.</text>
</comment>
<dbReference type="GeneID" id="85366558"/>
<accession>A0AA39NKG0</accession>
<feature type="region of interest" description="Disordered" evidence="1">
    <location>
        <begin position="1"/>
        <end position="29"/>
    </location>
</feature>
<feature type="compositionally biased region" description="Polar residues" evidence="1">
    <location>
        <begin position="1"/>
        <end position="11"/>
    </location>
</feature>
<gene>
    <name evidence="2" type="ORF">EV420DRAFT_670864</name>
</gene>
<dbReference type="AlphaFoldDB" id="A0AA39NKG0"/>
<keyword evidence="3" id="KW-1185">Reference proteome</keyword>
<name>A0AA39NKG0_ARMTA</name>
<sequence length="399" mass="44062">MRSTPVYSQDPSSSELLLEHESTSSLGPGRWTYPTKHMEVDLGPRMWGPSHAPCYGLNGKVEGSIRFSGSLSSVIAVTLTLEVRFTTSEQRSSTLLSRTIPVYTPFAASAPQWNDGCPFSLPIPTEINTKGGVSSMPPSFSYYNYNTMCDISYFIKVCMVRKRNGFCTHESRLIPIMYLPKSESSPVQMIPSKVQEMPVSSMTPQWPDSKNRRRPVCPPGSFHDTIYFSLPSATFASGDRIPFSVSLDTTKHSLLSQVLDQNIHIALVNRFSLWSSANSKPVCSERQIASGFVKSRHNCQGKILLQGSIQAGCAGRESSWRLEGVASMEYILRVYVTVSEHLLGKIPTFHHETVITLTTDECGTSQRELKTMGGIPTPALGLQITHSDEPVTVANVFII</sequence>
<dbReference type="Proteomes" id="UP001175211">
    <property type="component" value="Unassembled WGS sequence"/>
</dbReference>
<reference evidence="2" key="1">
    <citation type="submission" date="2023-06" db="EMBL/GenBank/DDBJ databases">
        <authorList>
            <consortium name="Lawrence Berkeley National Laboratory"/>
            <person name="Ahrendt S."/>
            <person name="Sahu N."/>
            <person name="Indic B."/>
            <person name="Wong-Bajracharya J."/>
            <person name="Merenyi Z."/>
            <person name="Ke H.-M."/>
            <person name="Monk M."/>
            <person name="Kocsube S."/>
            <person name="Drula E."/>
            <person name="Lipzen A."/>
            <person name="Balint B."/>
            <person name="Henrissat B."/>
            <person name="Andreopoulos B."/>
            <person name="Martin F.M."/>
            <person name="Harder C.B."/>
            <person name="Rigling D."/>
            <person name="Ford K.L."/>
            <person name="Foster G.D."/>
            <person name="Pangilinan J."/>
            <person name="Papanicolaou A."/>
            <person name="Barry K."/>
            <person name="LaButti K."/>
            <person name="Viragh M."/>
            <person name="Koriabine M."/>
            <person name="Yan M."/>
            <person name="Riley R."/>
            <person name="Champramary S."/>
            <person name="Plett K.L."/>
            <person name="Tsai I.J."/>
            <person name="Slot J."/>
            <person name="Sipos G."/>
            <person name="Plett J."/>
            <person name="Nagy L.G."/>
            <person name="Grigoriev I.V."/>
        </authorList>
    </citation>
    <scope>NUCLEOTIDE SEQUENCE</scope>
    <source>
        <strain evidence="2">CCBAS 213</strain>
    </source>
</reference>
<dbReference type="EMBL" id="JAUEPS010000003">
    <property type="protein sequence ID" value="KAK0467179.1"/>
    <property type="molecule type" value="Genomic_DNA"/>
</dbReference>